<organism evidence="1 2">
    <name type="scientific">Halodurantibacterium flavum</name>
    <dbReference type="NCBI Taxonomy" id="1382802"/>
    <lineage>
        <taxon>Bacteria</taxon>
        <taxon>Pseudomonadati</taxon>
        <taxon>Pseudomonadota</taxon>
        <taxon>Alphaproteobacteria</taxon>
        <taxon>Rhodobacterales</taxon>
        <taxon>Paracoccaceae</taxon>
        <taxon>Halodurantibacterium</taxon>
    </lineage>
</organism>
<dbReference type="Proteomes" id="UP001597353">
    <property type="component" value="Unassembled WGS sequence"/>
</dbReference>
<comment type="caution">
    <text evidence="1">The sequence shown here is derived from an EMBL/GenBank/DDBJ whole genome shotgun (WGS) entry which is preliminary data.</text>
</comment>
<evidence type="ECO:0000313" key="1">
    <source>
        <dbReference type="EMBL" id="MFD1913815.1"/>
    </source>
</evidence>
<evidence type="ECO:0000313" key="2">
    <source>
        <dbReference type="Proteomes" id="UP001597353"/>
    </source>
</evidence>
<reference evidence="2" key="1">
    <citation type="journal article" date="2019" name="Int. J. Syst. Evol. Microbiol.">
        <title>The Global Catalogue of Microorganisms (GCM) 10K type strain sequencing project: providing services to taxonomists for standard genome sequencing and annotation.</title>
        <authorList>
            <consortium name="The Broad Institute Genomics Platform"/>
            <consortium name="The Broad Institute Genome Sequencing Center for Infectious Disease"/>
            <person name="Wu L."/>
            <person name="Ma J."/>
        </authorList>
    </citation>
    <scope>NUCLEOTIDE SEQUENCE [LARGE SCALE GENOMIC DNA]</scope>
    <source>
        <strain evidence="2">CGMCC 4.7242</strain>
    </source>
</reference>
<protein>
    <submittedName>
        <fullName evidence="1">DUF1376 domain-containing protein</fullName>
    </submittedName>
</protein>
<dbReference type="EMBL" id="JBHUGH010000013">
    <property type="protein sequence ID" value="MFD1913815.1"/>
    <property type="molecule type" value="Genomic_DNA"/>
</dbReference>
<name>A0ABW4S8A0_9RHOB</name>
<dbReference type="RefSeq" id="WP_390264316.1">
    <property type="nucleotide sequence ID" value="NZ_JBHUGH010000013.1"/>
</dbReference>
<sequence length="214" mass="23881">MPDSGNDFEFWAYPLQMGDTLSNHEWIPLYVNRLLTSQFVADAIAAGRREDIGTALILWCESFKLDPAGALPDNDVQLARLAGFGSDIEAWLRARPGALYGWRVTHVEGDDRPGRRWLGHEMIARIAVDMHRRKSGRDQAREAGRMAMLRSRVRAKLRSLGRANLADNDHVVATVADWLDKSKLYCTAENVAAGMEEVAGVPRVVRRIGGKDDV</sequence>
<proteinExistence type="predicted"/>
<accession>A0ABW4S8A0</accession>
<keyword evidence="2" id="KW-1185">Reference proteome</keyword>
<gene>
    <name evidence="1" type="ORF">ACFSGJ_16495</name>
</gene>